<dbReference type="EMBL" id="JAEPRB010000048">
    <property type="protein sequence ID" value="KAG2224150.1"/>
    <property type="molecule type" value="Genomic_DNA"/>
</dbReference>
<name>A0A8H7VKP7_9FUNG</name>
<keyword evidence="3" id="KW-1185">Reference proteome</keyword>
<dbReference type="GO" id="GO:0003677">
    <property type="term" value="F:DNA binding"/>
    <property type="evidence" value="ECO:0007669"/>
    <property type="project" value="InterPro"/>
</dbReference>
<dbReference type="SUPFAM" id="SSF56349">
    <property type="entry name" value="DNA breaking-rejoining enzymes"/>
    <property type="match status" value="1"/>
</dbReference>
<evidence type="ECO:0000313" key="3">
    <source>
        <dbReference type="Proteomes" id="UP000646827"/>
    </source>
</evidence>
<evidence type="ECO:0000313" key="2">
    <source>
        <dbReference type="EMBL" id="KAG2224150.1"/>
    </source>
</evidence>
<dbReference type="GO" id="GO:0006310">
    <property type="term" value="P:DNA recombination"/>
    <property type="evidence" value="ECO:0007669"/>
    <property type="project" value="UniProtKB-KW"/>
</dbReference>
<dbReference type="PANTHER" id="PTHR35617">
    <property type="entry name" value="PHAGE_INTEGRASE DOMAIN-CONTAINING PROTEIN"/>
    <property type="match status" value="1"/>
</dbReference>
<keyword evidence="1" id="KW-0233">DNA recombination</keyword>
<accession>A0A8H7VKP7</accession>
<reference evidence="2 3" key="1">
    <citation type="submission" date="2020-12" db="EMBL/GenBank/DDBJ databases">
        <title>Metabolic potential, ecology and presence of endohyphal bacteria is reflected in genomic diversity of Mucoromycotina.</title>
        <authorList>
            <person name="Muszewska A."/>
            <person name="Okrasinska A."/>
            <person name="Steczkiewicz K."/>
            <person name="Drgas O."/>
            <person name="Orlowska M."/>
            <person name="Perlinska-Lenart U."/>
            <person name="Aleksandrzak-Piekarczyk T."/>
            <person name="Szatraj K."/>
            <person name="Zielenkiewicz U."/>
            <person name="Pilsyk S."/>
            <person name="Malc E."/>
            <person name="Mieczkowski P."/>
            <person name="Kruszewska J.S."/>
            <person name="Biernat P."/>
            <person name="Pawlowska J."/>
        </authorList>
    </citation>
    <scope>NUCLEOTIDE SEQUENCE [LARGE SCALE GENOMIC DNA]</scope>
    <source>
        <strain evidence="2 3">CBS 142.35</strain>
    </source>
</reference>
<evidence type="ECO:0008006" key="4">
    <source>
        <dbReference type="Google" id="ProtNLM"/>
    </source>
</evidence>
<evidence type="ECO:0000256" key="1">
    <source>
        <dbReference type="ARBA" id="ARBA00023172"/>
    </source>
</evidence>
<comment type="caution">
    <text evidence="2">The sequence shown here is derived from an EMBL/GenBank/DDBJ whole genome shotgun (WGS) entry which is preliminary data.</text>
</comment>
<dbReference type="InterPro" id="IPR013762">
    <property type="entry name" value="Integrase-like_cat_sf"/>
</dbReference>
<dbReference type="Proteomes" id="UP000646827">
    <property type="component" value="Unassembled WGS sequence"/>
</dbReference>
<dbReference type="PANTHER" id="PTHR35617:SF3">
    <property type="entry name" value="CORE-BINDING (CB) DOMAIN-CONTAINING PROTEIN"/>
    <property type="match status" value="1"/>
</dbReference>
<dbReference type="Gene3D" id="1.10.443.10">
    <property type="entry name" value="Intergrase catalytic core"/>
    <property type="match status" value="1"/>
</dbReference>
<dbReference type="AlphaFoldDB" id="A0A8H7VKP7"/>
<proteinExistence type="predicted"/>
<protein>
    <recommendedName>
        <fullName evidence="4">Tyr recombinase domain-containing protein</fullName>
    </recommendedName>
</protein>
<dbReference type="GO" id="GO:0015074">
    <property type="term" value="P:DNA integration"/>
    <property type="evidence" value="ECO:0007669"/>
    <property type="project" value="InterPro"/>
</dbReference>
<gene>
    <name evidence="2" type="ORF">INT45_000165</name>
</gene>
<dbReference type="InterPro" id="IPR011010">
    <property type="entry name" value="DNA_brk_join_enz"/>
</dbReference>
<sequence length="309" mass="35034">MANNSKQQLEARRVEILHTQYQHTALNQEAQQLLTQHNLRDTSTNRSYQRGQLLFLKWASDNNISDNNFSTIDLINFLSTMKSTYDYAITTLQLFRSAVTQLHHNPISLRDDPLLNKFIITLAAQAPPIRLHRPTIDLQPTFNYLSNLNNASTTFASLQGKLAFLLGVACFFRPSDLQRIPLASIQVSSDFTFLSLESTTLCPIQTFLAYRDRHPQCSSINLFVNSISPDQPLQASTIQGWISRLLRKSTSKPRVSLRCIASSLALASGVPKEDVVTMGNWSNSLTFENHYRREHLSLFDFTSILITLD</sequence>
<dbReference type="OrthoDB" id="5588333at2759"/>
<organism evidence="2 3">
    <name type="scientific">Circinella minor</name>
    <dbReference type="NCBI Taxonomy" id="1195481"/>
    <lineage>
        <taxon>Eukaryota</taxon>
        <taxon>Fungi</taxon>
        <taxon>Fungi incertae sedis</taxon>
        <taxon>Mucoromycota</taxon>
        <taxon>Mucoromycotina</taxon>
        <taxon>Mucoromycetes</taxon>
        <taxon>Mucorales</taxon>
        <taxon>Lichtheimiaceae</taxon>
        <taxon>Circinella</taxon>
    </lineage>
</organism>